<protein>
    <recommendedName>
        <fullName evidence="2">VWFA domain-containing protein</fullName>
    </recommendedName>
</protein>
<dbReference type="Gene3D" id="3.40.50.410">
    <property type="entry name" value="von Willebrand factor, type A domain"/>
    <property type="match status" value="1"/>
</dbReference>
<dbReference type="AlphaFoldDB" id="A0AA88YCL0"/>
<dbReference type="InterPro" id="IPR036465">
    <property type="entry name" value="vWFA_dom_sf"/>
</dbReference>
<evidence type="ECO:0000259" key="2">
    <source>
        <dbReference type="SMART" id="SM00327"/>
    </source>
</evidence>
<dbReference type="PANTHER" id="PTHR10579">
    <property type="entry name" value="CALCIUM-ACTIVATED CHLORIDE CHANNEL REGULATOR"/>
    <property type="match status" value="1"/>
</dbReference>
<proteinExistence type="predicted"/>
<dbReference type="InterPro" id="IPR002035">
    <property type="entry name" value="VWF_A"/>
</dbReference>
<evidence type="ECO:0000256" key="1">
    <source>
        <dbReference type="SAM" id="Phobius"/>
    </source>
</evidence>
<feature type="domain" description="VWFA" evidence="2">
    <location>
        <begin position="255"/>
        <end position="441"/>
    </location>
</feature>
<sequence>MMTYASDVLYTASKRHVYFKKITIVLPKTWKTDTGNDIISGPQFDLSHIIIDKGLHENRPGVFGMTECGVQAQYISIPYQTVLNVPYLPTIEKAIVHEWAHFRWGIFDEYPETEMLTTESSPIAYTAGGSFKPNTCSTDIKGEFLLNCAEKGSDCTLDDGGQLEGKCKFCPFSNNKARASLMGYQWLWSVVEFCDDEANDPDLRHNVIANTRQNKYCNMKSAWEVMRAHPDFKGTQPGPILQDTTPSFHIVKQGVIQIVLVLDVSGSMIGDKLDNLVIACTDYIQTRVREGTVIGIVTFNSKAQVIYPMTMVKNKGDRDDLVKVLPTSAIGGTSIGAGMLKAIELQSLSISVSPDESYKGTFVIDSSIGRNTEIKLTGNDVSNMRIAVTLNSNTTYKSSKTSGKRLSLKLPEIIKPGVYSFVIETTQVNENIILSIESSQMNSETEPIVARTWTSTKQLDVTADTHMKIYASIFKGRSPIIDANVTIIIEDNIGDFRSISLEDNGSGSDLLQGDGIYSAYILPRHLKVNGRHSIKLVVSSLQNKTQLLVQTDSINERTRRDANETEHSIFHNSLILIAPISFEKLGGDESQTVGPWCWLKTNGKSTDAIWLFITGKGIILIPPSAMDVLGDDSHTSGPWCWIKTKDNSSNIVWLFLAGKAYEIGTYLIVVILYIWMKIIIRKASKENNSWIRGRRGIRQEDEKFWLTWIVMLVLRLPGTLRTFISISDPKSGFNIFLMYLQSFGDPGQAFINCIIYCFLDRDVQDYMKEVLLEYKNGLCNSYEIIEDSSQPLK</sequence>
<dbReference type="SUPFAM" id="SSF81321">
    <property type="entry name" value="Family A G protein-coupled receptor-like"/>
    <property type="match status" value="1"/>
</dbReference>
<evidence type="ECO:0000313" key="3">
    <source>
        <dbReference type="EMBL" id="KAK3102559.1"/>
    </source>
</evidence>
<organism evidence="3 4">
    <name type="scientific">Pinctada imbricata</name>
    <name type="common">Atlantic pearl-oyster</name>
    <name type="synonym">Pinctada martensii</name>
    <dbReference type="NCBI Taxonomy" id="66713"/>
    <lineage>
        <taxon>Eukaryota</taxon>
        <taxon>Metazoa</taxon>
        <taxon>Spiralia</taxon>
        <taxon>Lophotrochozoa</taxon>
        <taxon>Mollusca</taxon>
        <taxon>Bivalvia</taxon>
        <taxon>Autobranchia</taxon>
        <taxon>Pteriomorphia</taxon>
        <taxon>Pterioida</taxon>
        <taxon>Pterioidea</taxon>
        <taxon>Pteriidae</taxon>
        <taxon>Pinctada</taxon>
    </lineage>
</organism>
<keyword evidence="1" id="KW-0812">Transmembrane</keyword>
<dbReference type="SUPFAM" id="SSF53300">
    <property type="entry name" value="vWA-like"/>
    <property type="match status" value="1"/>
</dbReference>
<reference evidence="3" key="1">
    <citation type="submission" date="2019-08" db="EMBL/GenBank/DDBJ databases">
        <title>The improved chromosome-level genome for the pearl oyster Pinctada fucata martensii using PacBio sequencing and Hi-C.</title>
        <authorList>
            <person name="Zheng Z."/>
        </authorList>
    </citation>
    <scope>NUCLEOTIDE SEQUENCE</scope>
    <source>
        <strain evidence="3">ZZ-2019</strain>
        <tissue evidence="3">Adductor muscle</tissue>
    </source>
</reference>
<keyword evidence="4" id="KW-1185">Reference proteome</keyword>
<keyword evidence="1" id="KW-0472">Membrane</keyword>
<dbReference type="InterPro" id="IPR013642">
    <property type="entry name" value="CLCA_N"/>
</dbReference>
<dbReference type="Proteomes" id="UP001186944">
    <property type="component" value="Unassembled WGS sequence"/>
</dbReference>
<dbReference type="Pfam" id="PF08434">
    <property type="entry name" value="CLCA"/>
    <property type="match status" value="1"/>
</dbReference>
<accession>A0AA88YCL0</accession>
<feature type="transmembrane region" description="Helical" evidence="1">
    <location>
        <begin position="651"/>
        <end position="675"/>
    </location>
</feature>
<dbReference type="CDD" id="cd00198">
    <property type="entry name" value="vWFA"/>
    <property type="match status" value="1"/>
</dbReference>
<dbReference type="EMBL" id="VSWD01000005">
    <property type="protein sequence ID" value="KAK3102559.1"/>
    <property type="molecule type" value="Genomic_DNA"/>
</dbReference>
<gene>
    <name evidence="3" type="ORF">FSP39_012186</name>
</gene>
<feature type="transmembrane region" description="Helical" evidence="1">
    <location>
        <begin position="704"/>
        <end position="724"/>
    </location>
</feature>
<evidence type="ECO:0000313" key="4">
    <source>
        <dbReference type="Proteomes" id="UP001186944"/>
    </source>
</evidence>
<dbReference type="Gene3D" id="1.20.1070.10">
    <property type="entry name" value="Rhodopsin 7-helix transmembrane proteins"/>
    <property type="match status" value="1"/>
</dbReference>
<name>A0AA88YCL0_PINIB</name>
<dbReference type="PANTHER" id="PTHR10579:SF177">
    <property type="entry name" value="CALCIUM-ACTIVATED CHLORIDE CHANNEL REGULATOR 4-LIKE PROTEIN"/>
    <property type="match status" value="1"/>
</dbReference>
<dbReference type="InterPro" id="IPR051266">
    <property type="entry name" value="CLCR"/>
</dbReference>
<dbReference type="SMART" id="SM00327">
    <property type="entry name" value="VWA"/>
    <property type="match status" value="1"/>
</dbReference>
<dbReference type="Pfam" id="PF13519">
    <property type="entry name" value="VWA_2"/>
    <property type="match status" value="1"/>
</dbReference>
<keyword evidence="1" id="KW-1133">Transmembrane helix</keyword>
<feature type="transmembrane region" description="Helical" evidence="1">
    <location>
        <begin position="736"/>
        <end position="759"/>
    </location>
</feature>
<comment type="caution">
    <text evidence="3">The sequence shown here is derived from an EMBL/GenBank/DDBJ whole genome shotgun (WGS) entry which is preliminary data.</text>
</comment>